<name>A0A453N4J2_AEGTS</name>
<reference evidence="2" key="1">
    <citation type="journal article" date="2014" name="Science">
        <title>Ancient hybridizations among the ancestral genomes of bread wheat.</title>
        <authorList>
            <consortium name="International Wheat Genome Sequencing Consortium,"/>
            <person name="Marcussen T."/>
            <person name="Sandve S.R."/>
            <person name="Heier L."/>
            <person name="Spannagl M."/>
            <person name="Pfeifer M."/>
            <person name="Jakobsen K.S."/>
            <person name="Wulff B.B."/>
            <person name="Steuernagel B."/>
            <person name="Mayer K.F."/>
            <person name="Olsen O.A."/>
        </authorList>
    </citation>
    <scope>NUCLEOTIDE SEQUENCE [LARGE SCALE GENOMIC DNA]</scope>
    <source>
        <strain evidence="2">cv. AL8/78</strain>
    </source>
</reference>
<dbReference type="Proteomes" id="UP000015105">
    <property type="component" value="Chromosome 6D"/>
</dbReference>
<dbReference type="AlphaFoldDB" id="A0A453N4J2"/>
<reference evidence="1" key="4">
    <citation type="submission" date="2019-03" db="UniProtKB">
        <authorList>
            <consortium name="EnsemblPlants"/>
        </authorList>
    </citation>
    <scope>IDENTIFICATION</scope>
</reference>
<protein>
    <submittedName>
        <fullName evidence="1">Uncharacterized protein</fullName>
    </submittedName>
</protein>
<keyword evidence="2" id="KW-1185">Reference proteome</keyword>
<organism evidence="1 2">
    <name type="scientific">Aegilops tauschii subsp. strangulata</name>
    <name type="common">Goatgrass</name>
    <dbReference type="NCBI Taxonomy" id="200361"/>
    <lineage>
        <taxon>Eukaryota</taxon>
        <taxon>Viridiplantae</taxon>
        <taxon>Streptophyta</taxon>
        <taxon>Embryophyta</taxon>
        <taxon>Tracheophyta</taxon>
        <taxon>Spermatophyta</taxon>
        <taxon>Magnoliopsida</taxon>
        <taxon>Liliopsida</taxon>
        <taxon>Poales</taxon>
        <taxon>Poaceae</taxon>
        <taxon>BOP clade</taxon>
        <taxon>Pooideae</taxon>
        <taxon>Triticodae</taxon>
        <taxon>Triticeae</taxon>
        <taxon>Triticinae</taxon>
        <taxon>Aegilops</taxon>
    </lineage>
</organism>
<reference evidence="1" key="3">
    <citation type="journal article" date="2017" name="Nature">
        <title>Genome sequence of the progenitor of the wheat D genome Aegilops tauschii.</title>
        <authorList>
            <person name="Luo M.C."/>
            <person name="Gu Y.Q."/>
            <person name="Puiu D."/>
            <person name="Wang H."/>
            <person name="Twardziok S.O."/>
            <person name="Deal K.R."/>
            <person name="Huo N."/>
            <person name="Zhu T."/>
            <person name="Wang L."/>
            <person name="Wang Y."/>
            <person name="McGuire P.E."/>
            <person name="Liu S."/>
            <person name="Long H."/>
            <person name="Ramasamy R.K."/>
            <person name="Rodriguez J.C."/>
            <person name="Van S.L."/>
            <person name="Yuan L."/>
            <person name="Wang Z."/>
            <person name="Xia Z."/>
            <person name="Xiao L."/>
            <person name="Anderson O.D."/>
            <person name="Ouyang S."/>
            <person name="Liang Y."/>
            <person name="Zimin A.V."/>
            <person name="Pertea G."/>
            <person name="Qi P."/>
            <person name="Bennetzen J.L."/>
            <person name="Dai X."/>
            <person name="Dawson M.W."/>
            <person name="Muller H.G."/>
            <person name="Kugler K."/>
            <person name="Rivarola-Duarte L."/>
            <person name="Spannagl M."/>
            <person name="Mayer K.F.X."/>
            <person name="Lu F.H."/>
            <person name="Bevan M.W."/>
            <person name="Leroy P."/>
            <person name="Li P."/>
            <person name="You F.M."/>
            <person name="Sun Q."/>
            <person name="Liu Z."/>
            <person name="Lyons E."/>
            <person name="Wicker T."/>
            <person name="Salzberg S.L."/>
            <person name="Devos K.M."/>
            <person name="Dvorak J."/>
        </authorList>
    </citation>
    <scope>NUCLEOTIDE SEQUENCE [LARGE SCALE GENOMIC DNA]</scope>
    <source>
        <strain evidence="1">cv. AL8/78</strain>
    </source>
</reference>
<accession>A0A453N4J2</accession>
<reference evidence="1" key="5">
    <citation type="journal article" date="2021" name="G3 (Bethesda)">
        <title>Aegilops tauschii genome assembly Aet v5.0 features greater sequence contiguity and improved annotation.</title>
        <authorList>
            <person name="Wang L."/>
            <person name="Zhu T."/>
            <person name="Rodriguez J.C."/>
            <person name="Deal K.R."/>
            <person name="Dubcovsky J."/>
            <person name="McGuire P.E."/>
            <person name="Lux T."/>
            <person name="Spannagl M."/>
            <person name="Mayer K.F.X."/>
            <person name="Baldrich P."/>
            <person name="Meyers B.C."/>
            <person name="Huo N."/>
            <person name="Gu Y.Q."/>
            <person name="Zhou H."/>
            <person name="Devos K.M."/>
            <person name="Bennetzen J.L."/>
            <person name="Unver T."/>
            <person name="Budak H."/>
            <person name="Gulick P.J."/>
            <person name="Galiba G."/>
            <person name="Kalapos B."/>
            <person name="Nelson D.R."/>
            <person name="Li P."/>
            <person name="You F.M."/>
            <person name="Luo M.C."/>
            <person name="Dvorak J."/>
        </authorList>
    </citation>
    <scope>NUCLEOTIDE SEQUENCE [LARGE SCALE GENOMIC DNA]</scope>
    <source>
        <strain evidence="1">cv. AL8/78</strain>
    </source>
</reference>
<dbReference type="EnsemblPlants" id="AET6Gv20214100.10">
    <property type="protein sequence ID" value="AET6Gv20214100.10"/>
    <property type="gene ID" value="AET6Gv20214100"/>
</dbReference>
<proteinExistence type="predicted"/>
<dbReference type="Gramene" id="AET6Gv20214100.10">
    <property type="protein sequence ID" value="AET6Gv20214100.10"/>
    <property type="gene ID" value="AET6Gv20214100"/>
</dbReference>
<reference evidence="2" key="2">
    <citation type="journal article" date="2017" name="Nat. Plants">
        <title>The Aegilops tauschii genome reveals multiple impacts of transposons.</title>
        <authorList>
            <person name="Zhao G."/>
            <person name="Zou C."/>
            <person name="Li K."/>
            <person name="Wang K."/>
            <person name="Li T."/>
            <person name="Gao L."/>
            <person name="Zhang X."/>
            <person name="Wang H."/>
            <person name="Yang Z."/>
            <person name="Liu X."/>
            <person name="Jiang W."/>
            <person name="Mao L."/>
            <person name="Kong X."/>
            <person name="Jiao Y."/>
            <person name="Jia J."/>
        </authorList>
    </citation>
    <scope>NUCLEOTIDE SEQUENCE [LARGE SCALE GENOMIC DNA]</scope>
    <source>
        <strain evidence="2">cv. AL8/78</strain>
    </source>
</reference>
<evidence type="ECO:0000313" key="1">
    <source>
        <dbReference type="EnsemblPlants" id="AET6Gv20214100.10"/>
    </source>
</evidence>
<sequence length="50" mass="5875">NIFPTYKGWSWWCVHMWDQQPSPINECTPTHIKNSNLEHVGPTTVTNLHQ</sequence>
<evidence type="ECO:0000313" key="2">
    <source>
        <dbReference type="Proteomes" id="UP000015105"/>
    </source>
</evidence>